<organism evidence="1 2">
    <name type="scientific">Rothia santali</name>
    <dbReference type="NCBI Taxonomy" id="2949643"/>
    <lineage>
        <taxon>Bacteria</taxon>
        <taxon>Bacillati</taxon>
        <taxon>Actinomycetota</taxon>
        <taxon>Actinomycetes</taxon>
        <taxon>Micrococcales</taxon>
        <taxon>Micrococcaceae</taxon>
        <taxon>Rothia</taxon>
    </lineage>
</organism>
<protein>
    <submittedName>
        <fullName evidence="1">XRE family transcriptional regulator</fullName>
    </submittedName>
</protein>
<dbReference type="EMBL" id="JANAFB010000011">
    <property type="protein sequence ID" value="MCP3425593.1"/>
    <property type="molecule type" value="Genomic_DNA"/>
</dbReference>
<accession>A0A9X2HJU1</accession>
<gene>
    <name evidence="1" type="ORF">NBM05_06080</name>
</gene>
<dbReference type="RefSeq" id="WP_254165871.1">
    <property type="nucleotide sequence ID" value="NZ_JANAFB010000011.1"/>
</dbReference>
<reference evidence="1" key="1">
    <citation type="submission" date="2022-06" db="EMBL/GenBank/DDBJ databases">
        <title>Rothia sp. isolated from sandalwood seedling.</title>
        <authorList>
            <person name="Tuikhar N."/>
            <person name="Kirdat K."/>
            <person name="Thorat V."/>
            <person name="Swetha P."/>
            <person name="Padma S."/>
            <person name="Sundararaj R."/>
            <person name="Yadav A."/>
        </authorList>
    </citation>
    <scope>NUCLEOTIDE SEQUENCE</scope>
    <source>
        <strain evidence="1">AR01</strain>
    </source>
</reference>
<comment type="caution">
    <text evidence="1">The sequence shown here is derived from an EMBL/GenBank/DDBJ whole genome shotgun (WGS) entry which is preliminary data.</text>
</comment>
<dbReference type="InterPro" id="IPR036388">
    <property type="entry name" value="WH-like_DNA-bd_sf"/>
</dbReference>
<dbReference type="AlphaFoldDB" id="A0A9X2HJU1"/>
<name>A0A9X2HJU1_9MICC</name>
<evidence type="ECO:0000313" key="1">
    <source>
        <dbReference type="EMBL" id="MCP3425593.1"/>
    </source>
</evidence>
<sequence>MDAQARQAATVYEVIAHREVHPEASFWVFEIPALGAVGQATKLSAVEEEARGIITAWDEDGPAEEDIGVSVRLDGEAEARRIWDEGEEEERAARAALDHAGARKREAVSMLRETKHYSAAETARVLGVTRQRVYQLAR</sequence>
<dbReference type="Proteomes" id="UP001139502">
    <property type="component" value="Unassembled WGS sequence"/>
</dbReference>
<keyword evidence="2" id="KW-1185">Reference proteome</keyword>
<proteinExistence type="predicted"/>
<evidence type="ECO:0000313" key="2">
    <source>
        <dbReference type="Proteomes" id="UP001139502"/>
    </source>
</evidence>
<dbReference type="Gene3D" id="1.10.10.10">
    <property type="entry name" value="Winged helix-like DNA-binding domain superfamily/Winged helix DNA-binding domain"/>
    <property type="match status" value="1"/>
</dbReference>